<keyword evidence="5" id="KW-1185">Reference proteome</keyword>
<dbReference type="Pfam" id="PF22969">
    <property type="entry name" value="Ig_NUP210_2nd"/>
    <property type="match status" value="1"/>
</dbReference>
<evidence type="ECO:0000259" key="2">
    <source>
        <dbReference type="Pfam" id="PF22967"/>
    </source>
</evidence>
<feature type="domain" description="NUP210 Ig-like" evidence="2">
    <location>
        <begin position="36"/>
        <end position="127"/>
    </location>
</feature>
<dbReference type="InterPro" id="IPR055097">
    <property type="entry name" value="Ig_NUP210_2nd"/>
</dbReference>
<dbReference type="InterPro" id="IPR055096">
    <property type="entry name" value="Ig_NUP210_1st"/>
</dbReference>
<dbReference type="Ensembl" id="ENSEBUT00000017980.1">
    <property type="protein sequence ID" value="ENSEBUP00000017404.1"/>
    <property type="gene ID" value="ENSEBUG00000010875.1"/>
</dbReference>
<sequence length="191" mass="21066">MTSSTSPRGPRQGSRVRGLHLVLLVLAVSATRTRSAKLNVPKVLLPHSAETPINYTLEASDGCYTWRSTRPETVTVEPFWTLDDRGQDCSKTALVTARSSHASRQMAIVFAEETVTGWLLRCDVIIDVISGIQVSSTTRELYLEDSPLKLSIRAFDREGNTFTTLAGLPFDWTIVKDTESASSPDSHNSLR</sequence>
<dbReference type="InterPro" id="IPR045197">
    <property type="entry name" value="NUP210-like"/>
</dbReference>
<evidence type="ECO:0000313" key="5">
    <source>
        <dbReference type="Proteomes" id="UP000694388"/>
    </source>
</evidence>
<dbReference type="Proteomes" id="UP000694388">
    <property type="component" value="Unplaced"/>
</dbReference>
<dbReference type="PANTHER" id="PTHR23019:SF0">
    <property type="entry name" value="NUCLEAR PORE MEMBRANE GLYCOPROTEIN 210"/>
    <property type="match status" value="1"/>
</dbReference>
<protein>
    <submittedName>
        <fullName evidence="4">Uncharacterized protein</fullName>
    </submittedName>
</protein>
<keyword evidence="1" id="KW-0732">Signal</keyword>
<dbReference type="PANTHER" id="PTHR23019">
    <property type="entry name" value="NUCLEAR PORE MEMBRANE GLYCOPROTEIN GP210-RELATED"/>
    <property type="match status" value="1"/>
</dbReference>
<evidence type="ECO:0000259" key="3">
    <source>
        <dbReference type="Pfam" id="PF22969"/>
    </source>
</evidence>
<reference evidence="4" key="2">
    <citation type="submission" date="2025-09" db="UniProtKB">
        <authorList>
            <consortium name="Ensembl"/>
        </authorList>
    </citation>
    <scope>IDENTIFICATION</scope>
</reference>
<feature type="domain" description="NUP210 Ig-like" evidence="3">
    <location>
        <begin position="136"/>
        <end position="191"/>
    </location>
</feature>
<accession>A0A8C4QLV3</accession>
<dbReference type="GO" id="GO:0005643">
    <property type="term" value="C:nuclear pore"/>
    <property type="evidence" value="ECO:0007669"/>
    <property type="project" value="TreeGrafter"/>
</dbReference>
<dbReference type="Pfam" id="PF22967">
    <property type="entry name" value="Ig_NUP210_1st"/>
    <property type="match status" value="1"/>
</dbReference>
<feature type="signal peptide" evidence="1">
    <location>
        <begin position="1"/>
        <end position="35"/>
    </location>
</feature>
<feature type="chain" id="PRO_5034139301" evidence="1">
    <location>
        <begin position="36"/>
        <end position="191"/>
    </location>
</feature>
<dbReference type="AlphaFoldDB" id="A0A8C4QLV3"/>
<evidence type="ECO:0000256" key="1">
    <source>
        <dbReference type="SAM" id="SignalP"/>
    </source>
</evidence>
<name>A0A8C4QLV3_EPTBU</name>
<evidence type="ECO:0000313" key="4">
    <source>
        <dbReference type="Ensembl" id="ENSEBUP00000017404.1"/>
    </source>
</evidence>
<proteinExistence type="predicted"/>
<organism evidence="4 5">
    <name type="scientific">Eptatretus burgeri</name>
    <name type="common">Inshore hagfish</name>
    <dbReference type="NCBI Taxonomy" id="7764"/>
    <lineage>
        <taxon>Eukaryota</taxon>
        <taxon>Metazoa</taxon>
        <taxon>Chordata</taxon>
        <taxon>Craniata</taxon>
        <taxon>Vertebrata</taxon>
        <taxon>Cyclostomata</taxon>
        <taxon>Myxini</taxon>
        <taxon>Myxiniformes</taxon>
        <taxon>Myxinidae</taxon>
        <taxon>Eptatretinae</taxon>
        <taxon>Eptatretus</taxon>
    </lineage>
</organism>
<reference evidence="4" key="1">
    <citation type="submission" date="2025-08" db="UniProtKB">
        <authorList>
            <consortium name="Ensembl"/>
        </authorList>
    </citation>
    <scope>IDENTIFICATION</scope>
</reference>
<dbReference type="OMA" id="CITWRST"/>
<dbReference type="GeneTree" id="ENSGT00390000009491"/>